<dbReference type="SUPFAM" id="SSF55729">
    <property type="entry name" value="Acyl-CoA N-acyltransferases (Nat)"/>
    <property type="match status" value="1"/>
</dbReference>
<dbReference type="PROSITE" id="PS51186">
    <property type="entry name" value="GNAT"/>
    <property type="match status" value="1"/>
</dbReference>
<organism evidence="2 3">
    <name type="scientific">Glutamicibacter halophytocola</name>
    <dbReference type="NCBI Taxonomy" id="1933880"/>
    <lineage>
        <taxon>Bacteria</taxon>
        <taxon>Bacillati</taxon>
        <taxon>Actinomycetota</taxon>
        <taxon>Actinomycetes</taxon>
        <taxon>Micrococcales</taxon>
        <taxon>Micrococcaceae</taxon>
        <taxon>Glutamicibacter</taxon>
    </lineage>
</organism>
<dbReference type="InterPro" id="IPR000182">
    <property type="entry name" value="GNAT_dom"/>
</dbReference>
<evidence type="ECO:0000313" key="2">
    <source>
        <dbReference type="EMBL" id="UUX58796.1"/>
    </source>
</evidence>
<dbReference type="EMBL" id="CP102487">
    <property type="protein sequence ID" value="UUX58796.1"/>
    <property type="molecule type" value="Genomic_DNA"/>
</dbReference>
<feature type="domain" description="N-acetyltransferase" evidence="1">
    <location>
        <begin position="102"/>
        <end position="240"/>
    </location>
</feature>
<protein>
    <submittedName>
        <fullName evidence="2">GNAT family N-acetyltransferase</fullName>
    </submittedName>
</protein>
<accession>A0AA95BPY4</accession>
<evidence type="ECO:0000313" key="3">
    <source>
        <dbReference type="Proteomes" id="UP001060018"/>
    </source>
</evidence>
<dbReference type="Pfam" id="PF00583">
    <property type="entry name" value="Acetyltransf_1"/>
    <property type="match status" value="1"/>
</dbReference>
<gene>
    <name evidence="2" type="ORF">NUH22_16130</name>
</gene>
<dbReference type="Gene3D" id="3.40.630.30">
    <property type="match status" value="1"/>
</dbReference>
<dbReference type="InterPro" id="IPR016181">
    <property type="entry name" value="Acyl_CoA_acyltransferase"/>
</dbReference>
<dbReference type="GO" id="GO:0016747">
    <property type="term" value="F:acyltransferase activity, transferring groups other than amino-acyl groups"/>
    <property type="evidence" value="ECO:0007669"/>
    <property type="project" value="InterPro"/>
</dbReference>
<name>A0AA95BPY4_9MICC</name>
<dbReference type="RefSeq" id="WP_195180872.1">
    <property type="nucleotide sequence ID" value="NZ_CP102487.1"/>
</dbReference>
<proteinExistence type="predicted"/>
<dbReference type="AlphaFoldDB" id="A0AA95BPY4"/>
<dbReference type="CDD" id="cd04301">
    <property type="entry name" value="NAT_SF"/>
    <property type="match status" value="1"/>
</dbReference>
<reference evidence="2" key="1">
    <citation type="journal article" date="2022" name="Pest Manag. Sci.">
        <title>Glutamicibacter halophytocola-mediated host fitness of potato tuber moth on Solanaceae crops.</title>
        <authorList>
            <person name="Wang W."/>
            <person name="Xiao G."/>
            <person name="Du G."/>
            <person name="Chang L."/>
            <person name="Yang Y."/>
            <person name="Ye J."/>
            <person name="Chen B."/>
        </authorList>
    </citation>
    <scope>NUCLEOTIDE SEQUENCE</scope>
    <source>
        <strain evidence="2">S2</strain>
    </source>
</reference>
<sequence>MPSTWTAEWDGPLLRVTTPAQGIAFAKDLDVLSVPELDSLIHRLRDYFRNRGQAVEWKTYGHDRPDLPARLRLAGFEPEETETVVIGDAAELAADTEPPHGVTIRETTARKDFDRIAHMASEVWGKDWSWLADDLASRCATSPGDVVVLVAEADGKVVSAAWLVGMPGTEFGGLWGGSTREQWRGRGVYRALVTRRAQIALGRGMKYLVVDASADSRPILQRLGFQKVTTTTPWVWSPRV</sequence>
<dbReference type="Proteomes" id="UP001060018">
    <property type="component" value="Chromosome"/>
</dbReference>
<evidence type="ECO:0000259" key="1">
    <source>
        <dbReference type="PROSITE" id="PS51186"/>
    </source>
</evidence>